<reference evidence="5 6" key="1">
    <citation type="submission" date="2019-12" db="EMBL/GenBank/DDBJ databases">
        <title>Strain KN286 was isolated from seawater, which was collected from Caroline Seamount in the tropical western Pacific.</title>
        <authorList>
            <person name="Wang Q."/>
        </authorList>
    </citation>
    <scope>NUCLEOTIDE SEQUENCE [LARGE SCALE GENOMIC DNA]</scope>
    <source>
        <strain evidence="5 6">KN286</strain>
    </source>
</reference>
<dbReference type="InterPro" id="IPR050680">
    <property type="entry name" value="YpeA/RimI_acetyltransf"/>
</dbReference>
<name>A0A6B0TST0_9RHOB</name>
<dbReference type="EMBL" id="WUWG01000001">
    <property type="protein sequence ID" value="MXU64272.1"/>
    <property type="molecule type" value="Genomic_DNA"/>
</dbReference>
<dbReference type="PANTHER" id="PTHR43420">
    <property type="entry name" value="ACETYLTRANSFERASE"/>
    <property type="match status" value="1"/>
</dbReference>
<dbReference type="Gene3D" id="3.40.630.30">
    <property type="match status" value="1"/>
</dbReference>
<accession>A0A6B0TST0</accession>
<gene>
    <name evidence="5" type="ORF">GSH16_02345</name>
</gene>
<dbReference type="InterPro" id="IPR016181">
    <property type="entry name" value="Acyl_CoA_acyltransferase"/>
</dbReference>
<dbReference type="InterPro" id="IPR000182">
    <property type="entry name" value="GNAT_dom"/>
</dbReference>
<organism evidence="5 6">
    <name type="scientific">Oceanomicrobium pacificus</name>
    <dbReference type="NCBI Taxonomy" id="2692916"/>
    <lineage>
        <taxon>Bacteria</taxon>
        <taxon>Pseudomonadati</taxon>
        <taxon>Pseudomonadota</taxon>
        <taxon>Alphaproteobacteria</taxon>
        <taxon>Rhodobacterales</taxon>
        <taxon>Paracoccaceae</taxon>
        <taxon>Oceanomicrobium</taxon>
    </lineage>
</organism>
<keyword evidence="1 5" id="KW-0808">Transferase</keyword>
<sequence>MSRSIRIRDAIPEDVRACAGILRDWADDTPWFPHWYTHYEDRAFVARHIAENRVRVAMRPDGIAGFLVLEGQEVPCLYVGRGLRGRGIGAALIDDAKRLSPDGLELWCFQANLGAQKFYTREGFAEVERTDGARNAEKLPDMRFRWAPERPKAGDGKKDQTGKDKAAGPDVKPDGEKKQTAPDSGKPSAPAKPDSGAKGDG</sequence>
<evidence type="ECO:0000259" key="4">
    <source>
        <dbReference type="PROSITE" id="PS51186"/>
    </source>
</evidence>
<feature type="compositionally biased region" description="Basic and acidic residues" evidence="3">
    <location>
        <begin position="131"/>
        <end position="180"/>
    </location>
</feature>
<evidence type="ECO:0000313" key="6">
    <source>
        <dbReference type="Proteomes" id="UP000436016"/>
    </source>
</evidence>
<keyword evidence="2" id="KW-0012">Acyltransferase</keyword>
<keyword evidence="6" id="KW-1185">Reference proteome</keyword>
<dbReference type="Proteomes" id="UP000436016">
    <property type="component" value="Unassembled WGS sequence"/>
</dbReference>
<evidence type="ECO:0000256" key="2">
    <source>
        <dbReference type="ARBA" id="ARBA00023315"/>
    </source>
</evidence>
<dbReference type="SUPFAM" id="SSF55729">
    <property type="entry name" value="Acyl-CoA N-acyltransferases (Nat)"/>
    <property type="match status" value="1"/>
</dbReference>
<dbReference type="RefSeq" id="WP_160851471.1">
    <property type="nucleotide sequence ID" value="NZ_WUWG01000001.1"/>
</dbReference>
<dbReference type="AlphaFoldDB" id="A0A6B0TST0"/>
<proteinExistence type="predicted"/>
<protein>
    <submittedName>
        <fullName evidence="5">GNAT family N-acetyltransferase</fullName>
    </submittedName>
</protein>
<dbReference type="PROSITE" id="PS51186">
    <property type="entry name" value="GNAT"/>
    <property type="match status" value="1"/>
</dbReference>
<comment type="caution">
    <text evidence="5">The sequence shown here is derived from an EMBL/GenBank/DDBJ whole genome shotgun (WGS) entry which is preliminary data.</text>
</comment>
<dbReference type="GO" id="GO:0016747">
    <property type="term" value="F:acyltransferase activity, transferring groups other than amino-acyl groups"/>
    <property type="evidence" value="ECO:0007669"/>
    <property type="project" value="InterPro"/>
</dbReference>
<feature type="region of interest" description="Disordered" evidence="3">
    <location>
        <begin position="131"/>
        <end position="201"/>
    </location>
</feature>
<dbReference type="Pfam" id="PF13508">
    <property type="entry name" value="Acetyltransf_7"/>
    <property type="match status" value="1"/>
</dbReference>
<evidence type="ECO:0000256" key="3">
    <source>
        <dbReference type="SAM" id="MobiDB-lite"/>
    </source>
</evidence>
<evidence type="ECO:0000313" key="5">
    <source>
        <dbReference type="EMBL" id="MXU64272.1"/>
    </source>
</evidence>
<evidence type="ECO:0000256" key="1">
    <source>
        <dbReference type="ARBA" id="ARBA00022679"/>
    </source>
</evidence>
<feature type="domain" description="N-acetyltransferase" evidence="4">
    <location>
        <begin position="5"/>
        <end position="151"/>
    </location>
</feature>